<dbReference type="GO" id="GO:0008270">
    <property type="term" value="F:zinc ion binding"/>
    <property type="evidence" value="ECO:0007669"/>
    <property type="project" value="UniProtKB-KW"/>
</dbReference>
<evidence type="ECO:0000259" key="5">
    <source>
        <dbReference type="PROSITE" id="PS50103"/>
    </source>
</evidence>
<feature type="zinc finger region" description="C3H1-type" evidence="4">
    <location>
        <begin position="51"/>
        <end position="79"/>
    </location>
</feature>
<dbReference type="AlphaFoldDB" id="A0A023F197"/>
<dbReference type="PANTHER" id="PTHR16465">
    <property type="entry name" value="NUCLEASE-RELATED"/>
    <property type="match status" value="1"/>
</dbReference>
<name>A0A023F197_TRIIF</name>
<feature type="domain" description="C3H1-type" evidence="5">
    <location>
        <begin position="51"/>
        <end position="79"/>
    </location>
</feature>
<dbReference type="PROSITE" id="PS50103">
    <property type="entry name" value="ZF_C3H1"/>
    <property type="match status" value="1"/>
</dbReference>
<dbReference type="InterPro" id="IPR000571">
    <property type="entry name" value="Znf_CCCH"/>
</dbReference>
<dbReference type="SUPFAM" id="SSF90229">
    <property type="entry name" value="CCCH zinc finger"/>
    <property type="match status" value="1"/>
</dbReference>
<dbReference type="Pfam" id="PF06220">
    <property type="entry name" value="zf-U1"/>
    <property type="match status" value="1"/>
</dbReference>
<dbReference type="InterPro" id="IPR036236">
    <property type="entry name" value="Znf_C2H2_sf"/>
</dbReference>
<sequence length="162" mass="19152">MGRRYYCDYCDRGFTDVVDSRKKHLNGISHQRIKKIYYSRVRDLKTLVEEEKQKEICRRFRSTGSCPFEEACTFTHYTTQELSAFEAQVREQEKKKNELPSLPPIQEWLNKRKLNATERAEGTVSMYGSNNPLKEYSFQSLPPSLRPISFEAMDNLQFTFWG</sequence>
<accession>A0A023F197</accession>
<dbReference type="GO" id="GO:0005689">
    <property type="term" value="C:U12-type spliceosomal complex"/>
    <property type="evidence" value="ECO:0007669"/>
    <property type="project" value="TreeGrafter"/>
</dbReference>
<evidence type="ECO:0000256" key="2">
    <source>
        <dbReference type="ARBA" id="ARBA00022771"/>
    </source>
</evidence>
<evidence type="ECO:0000256" key="3">
    <source>
        <dbReference type="ARBA" id="ARBA00022833"/>
    </source>
</evidence>
<keyword evidence="3 4" id="KW-0862">Zinc</keyword>
<keyword evidence="2 4" id="KW-0863">Zinc-finger</keyword>
<evidence type="ECO:0000256" key="4">
    <source>
        <dbReference type="PROSITE-ProRule" id="PRU00723"/>
    </source>
</evidence>
<dbReference type="SUPFAM" id="SSF57667">
    <property type="entry name" value="beta-beta-alpha zinc fingers"/>
    <property type="match status" value="1"/>
</dbReference>
<dbReference type="Gene3D" id="4.10.1000.10">
    <property type="entry name" value="Zinc finger, CCCH-type"/>
    <property type="match status" value="1"/>
</dbReference>
<dbReference type="Gene3D" id="3.30.160.60">
    <property type="entry name" value="Classic Zinc Finger"/>
    <property type="match status" value="1"/>
</dbReference>
<dbReference type="InterPro" id="IPR036855">
    <property type="entry name" value="Znf_CCCH_sf"/>
</dbReference>
<dbReference type="EMBL" id="GBBI01003659">
    <property type="protein sequence ID" value="JAC15053.1"/>
    <property type="molecule type" value="mRNA"/>
</dbReference>
<keyword evidence="1 4" id="KW-0479">Metal-binding</keyword>
<dbReference type="InterPro" id="IPR013085">
    <property type="entry name" value="U1-CZ_Znf_C2H2"/>
</dbReference>
<protein>
    <submittedName>
        <fullName evidence="6">Putative u1 snrnp-specific protein c</fullName>
    </submittedName>
</protein>
<dbReference type="PANTHER" id="PTHR16465:SF0">
    <property type="entry name" value="ZINC FINGER MATRIN-TYPE PROTEIN 5"/>
    <property type="match status" value="1"/>
</dbReference>
<evidence type="ECO:0000256" key="1">
    <source>
        <dbReference type="ARBA" id="ARBA00022723"/>
    </source>
</evidence>
<dbReference type="Pfam" id="PF00642">
    <property type="entry name" value="zf-CCCH"/>
    <property type="match status" value="1"/>
</dbReference>
<evidence type="ECO:0000313" key="6">
    <source>
        <dbReference type="EMBL" id="JAC15053.1"/>
    </source>
</evidence>
<organism evidence="6">
    <name type="scientific">Triatoma infestans</name>
    <name type="common">Assassin bug</name>
    <dbReference type="NCBI Taxonomy" id="30076"/>
    <lineage>
        <taxon>Eukaryota</taxon>
        <taxon>Metazoa</taxon>
        <taxon>Ecdysozoa</taxon>
        <taxon>Arthropoda</taxon>
        <taxon>Hexapoda</taxon>
        <taxon>Insecta</taxon>
        <taxon>Pterygota</taxon>
        <taxon>Neoptera</taxon>
        <taxon>Paraneoptera</taxon>
        <taxon>Hemiptera</taxon>
        <taxon>Heteroptera</taxon>
        <taxon>Panheteroptera</taxon>
        <taxon>Cimicomorpha</taxon>
        <taxon>Reduviidae</taxon>
        <taxon>Triatominae</taxon>
        <taxon>Triatoma</taxon>
    </lineage>
</organism>
<proteinExistence type="evidence at transcript level"/>
<reference evidence="6" key="1">
    <citation type="journal article" date="2014" name="PLoS Negl. Trop. Dis.">
        <title>An updated insight into the Sialotranscriptome of Triatoma infestans: developmental stage and geographic variations.</title>
        <authorList>
            <person name="Schwarz A."/>
            <person name="Medrano-Mercado N."/>
            <person name="Schaub G.A."/>
            <person name="Struchiner C.J."/>
            <person name="Bargues M.D."/>
            <person name="Levy M.Z."/>
            <person name="Ribeiro J.M."/>
        </authorList>
    </citation>
    <scope>NUCLEOTIDE SEQUENCE</scope>
    <source>
        <strain evidence="6">Chile</strain>
        <tissue evidence="6">Salivary glands</tissue>
    </source>
</reference>